<protein>
    <submittedName>
        <fullName evidence="1">Uncharacterized protein</fullName>
    </submittedName>
</protein>
<proteinExistence type="predicted"/>
<keyword evidence="2" id="KW-1185">Reference proteome</keyword>
<dbReference type="KEGG" id="nha:Nham_0575"/>
<evidence type="ECO:0000313" key="1">
    <source>
        <dbReference type="EMBL" id="ABE61465.1"/>
    </source>
</evidence>
<dbReference type="STRING" id="323097.Nham_0575"/>
<evidence type="ECO:0000313" key="2">
    <source>
        <dbReference type="Proteomes" id="UP000001953"/>
    </source>
</evidence>
<name>Q1QQN2_NITHX</name>
<dbReference type="Proteomes" id="UP000001953">
    <property type="component" value="Chromosome"/>
</dbReference>
<dbReference type="HOGENOM" id="CLU_1137101_0_0_5"/>
<sequence>MPHFLISDPRTGAARVIDFAEFITIIKGTSIVSLATSDNFLELGLSERLMLRIEGGGENFTAAVISTLNPDEIAPVRLQIVGDGEEVSAAVVEQRLRNLRQLYAIAYLLSEGRGEELAAAVRADPNLDIESSLLKEHERLYLEAAGPGSWFVTAVTKVKGAGQAALYGLGTLYGEGRQLLLERLRTANAIQAEELKKRQIENYKLAAMTAIDIDKQIEKIKDGESREAVRKLIAANSAAINPKIAGLLPSPSENEIDNKKK</sequence>
<dbReference type="EMBL" id="CP000319">
    <property type="protein sequence ID" value="ABE61465.1"/>
    <property type="molecule type" value="Genomic_DNA"/>
</dbReference>
<dbReference type="RefSeq" id="WP_011509169.1">
    <property type="nucleotide sequence ID" value="NC_007964.1"/>
</dbReference>
<reference evidence="1 2" key="1">
    <citation type="submission" date="2006-03" db="EMBL/GenBank/DDBJ databases">
        <title>Complete sequence of chromosome of Nitrobacter hamburgensis X14.</title>
        <authorList>
            <consortium name="US DOE Joint Genome Institute"/>
            <person name="Copeland A."/>
            <person name="Lucas S."/>
            <person name="Lapidus A."/>
            <person name="Barry K."/>
            <person name="Detter J.C."/>
            <person name="Glavina del Rio T."/>
            <person name="Hammon N."/>
            <person name="Israni S."/>
            <person name="Dalin E."/>
            <person name="Tice H."/>
            <person name="Pitluck S."/>
            <person name="Chain P."/>
            <person name="Malfatti S."/>
            <person name="Shin M."/>
            <person name="Vergez L."/>
            <person name="Schmutz J."/>
            <person name="Larimer F."/>
            <person name="Land M."/>
            <person name="Hauser L."/>
            <person name="Kyrpides N."/>
            <person name="Ivanova N."/>
            <person name="Ward B."/>
            <person name="Arp D."/>
            <person name="Klotz M."/>
            <person name="Stein L."/>
            <person name="O'Mullan G."/>
            <person name="Starkenburg S."/>
            <person name="Sayavedra L."/>
            <person name="Poret-Peterson A.T."/>
            <person name="Gentry M.E."/>
            <person name="Bruce D."/>
            <person name="Richardson P."/>
        </authorList>
    </citation>
    <scope>NUCLEOTIDE SEQUENCE [LARGE SCALE GENOMIC DNA]</scope>
    <source>
        <strain evidence="2">DSM 10229 / NCIMB 13809 / X14</strain>
    </source>
</reference>
<accession>Q1QQN2</accession>
<dbReference type="AlphaFoldDB" id="Q1QQN2"/>
<gene>
    <name evidence="1" type="ordered locus">Nham_0575</name>
</gene>
<organism evidence="1 2">
    <name type="scientific">Nitrobacter hamburgensis (strain DSM 10229 / NCIMB 13809 / X14)</name>
    <dbReference type="NCBI Taxonomy" id="323097"/>
    <lineage>
        <taxon>Bacteria</taxon>
        <taxon>Pseudomonadati</taxon>
        <taxon>Pseudomonadota</taxon>
        <taxon>Alphaproteobacteria</taxon>
        <taxon>Hyphomicrobiales</taxon>
        <taxon>Nitrobacteraceae</taxon>
        <taxon>Nitrobacter</taxon>
    </lineage>
</organism>